<name>A0ABW1YUQ6_9RHOB</name>
<dbReference type="Proteomes" id="UP001596403">
    <property type="component" value="Unassembled WGS sequence"/>
</dbReference>
<organism evidence="2 3">
    <name type="scientific">Sulfitobacter profundi</name>
    <dbReference type="NCBI Taxonomy" id="2679961"/>
    <lineage>
        <taxon>Bacteria</taxon>
        <taxon>Pseudomonadati</taxon>
        <taxon>Pseudomonadota</taxon>
        <taxon>Alphaproteobacteria</taxon>
        <taxon>Rhodobacterales</taxon>
        <taxon>Roseobacteraceae</taxon>
        <taxon>Sulfitobacter</taxon>
    </lineage>
</organism>
<protein>
    <recommendedName>
        <fullName evidence="4">Tat pathway signal protein</fullName>
    </recommendedName>
</protein>
<evidence type="ECO:0008006" key="4">
    <source>
        <dbReference type="Google" id="ProtNLM"/>
    </source>
</evidence>
<proteinExistence type="predicted"/>
<evidence type="ECO:0000313" key="2">
    <source>
        <dbReference type="EMBL" id="MFC6640930.1"/>
    </source>
</evidence>
<accession>A0ABW1YUQ6</accession>
<keyword evidence="1" id="KW-0732">Signal</keyword>
<feature type="chain" id="PRO_5045614585" description="Tat pathway signal protein" evidence="1">
    <location>
        <begin position="23"/>
        <end position="148"/>
    </location>
</feature>
<dbReference type="RefSeq" id="WP_132445049.1">
    <property type="nucleotide sequence ID" value="NZ_JBHSWA010000001.1"/>
</dbReference>
<dbReference type="EMBL" id="JBHSWA010000001">
    <property type="protein sequence ID" value="MFC6640930.1"/>
    <property type="molecule type" value="Genomic_DNA"/>
</dbReference>
<gene>
    <name evidence="2" type="ORF">ACFQAU_03445</name>
</gene>
<feature type="signal peptide" evidence="1">
    <location>
        <begin position="1"/>
        <end position="22"/>
    </location>
</feature>
<sequence length="148" mass="15557">MPHFRSAFLAALSLTFAQGAAAETPAAAAATAAPSLKVELNAADTTEANCKLTFLITNDLSAPLDKAVYETVLFDREGTVNRLTLFDFGQLPVARPRVRQFVVPQTTCENLGRILFNGAQSCEGAGIAAGTCENALAPATRTEIEVLG</sequence>
<evidence type="ECO:0000313" key="3">
    <source>
        <dbReference type="Proteomes" id="UP001596403"/>
    </source>
</evidence>
<comment type="caution">
    <text evidence="2">The sequence shown here is derived from an EMBL/GenBank/DDBJ whole genome shotgun (WGS) entry which is preliminary data.</text>
</comment>
<evidence type="ECO:0000256" key="1">
    <source>
        <dbReference type="SAM" id="SignalP"/>
    </source>
</evidence>
<reference evidence="3" key="1">
    <citation type="journal article" date="2019" name="Int. J. Syst. Evol. Microbiol.">
        <title>The Global Catalogue of Microorganisms (GCM) 10K type strain sequencing project: providing services to taxonomists for standard genome sequencing and annotation.</title>
        <authorList>
            <consortium name="The Broad Institute Genomics Platform"/>
            <consortium name="The Broad Institute Genome Sequencing Center for Infectious Disease"/>
            <person name="Wu L."/>
            <person name="Ma J."/>
        </authorList>
    </citation>
    <scope>NUCLEOTIDE SEQUENCE [LARGE SCALE GENOMIC DNA]</scope>
    <source>
        <strain evidence="3">NBRC 111368</strain>
    </source>
</reference>
<keyword evidence="3" id="KW-1185">Reference proteome</keyword>